<evidence type="ECO:0000313" key="1">
    <source>
        <dbReference type="EMBL" id="RAR51068.1"/>
    </source>
</evidence>
<comment type="caution">
    <text evidence="1">The sequence shown here is derived from an EMBL/GenBank/DDBJ whole genome shotgun (WGS) entry which is preliminary data.</text>
</comment>
<protein>
    <recommendedName>
        <fullName evidence="3">DUF3010 family protein</fullName>
    </recommendedName>
</protein>
<organism evidence="1 2">
    <name type="scientific">Flavobacterium lacus</name>
    <dbReference type="NCBI Taxonomy" id="1353778"/>
    <lineage>
        <taxon>Bacteria</taxon>
        <taxon>Pseudomonadati</taxon>
        <taxon>Bacteroidota</taxon>
        <taxon>Flavobacteriia</taxon>
        <taxon>Flavobacteriales</taxon>
        <taxon>Flavobacteriaceae</taxon>
        <taxon>Flavobacterium</taxon>
    </lineage>
</organism>
<dbReference type="EMBL" id="QLSV01000001">
    <property type="protein sequence ID" value="RAR51068.1"/>
    <property type="molecule type" value="Genomic_DNA"/>
</dbReference>
<name>A0A328X6V2_9FLAO</name>
<dbReference type="OrthoDB" id="6214536at2"/>
<dbReference type="RefSeq" id="WP_112084650.1">
    <property type="nucleotide sequence ID" value="NZ_QLSV01000001.1"/>
</dbReference>
<keyword evidence="2" id="KW-1185">Reference proteome</keyword>
<evidence type="ECO:0008006" key="3">
    <source>
        <dbReference type="Google" id="ProtNLM"/>
    </source>
</evidence>
<dbReference type="Pfam" id="PF11215">
    <property type="entry name" value="DUF3010"/>
    <property type="match status" value="1"/>
</dbReference>
<dbReference type="AlphaFoldDB" id="A0A328X6V2"/>
<sequence>MKVLGIEIKGREVRIVALEKKDDKIIDYTGNYKPIELLDDEISDNVILFKNTLFATFDNLSPDEIIVKYRNPKGKGLQAPSPISFKIEGIIQIYNDCKISIISPNTIAAFYKKNNLELKPNYGYNLEALKFAFHHIKTN</sequence>
<gene>
    <name evidence="1" type="ORF">B0I10_101242</name>
</gene>
<reference evidence="1 2" key="1">
    <citation type="submission" date="2018-06" db="EMBL/GenBank/DDBJ databases">
        <title>Genomic Encyclopedia of Type Strains, Phase III (KMG-III): the genomes of soil and plant-associated and newly described type strains.</title>
        <authorList>
            <person name="Whitman W."/>
        </authorList>
    </citation>
    <scope>NUCLEOTIDE SEQUENCE [LARGE SCALE GENOMIC DNA]</scope>
    <source>
        <strain evidence="1 2">CGMCC 1.12504</strain>
    </source>
</reference>
<proteinExistence type="predicted"/>
<accession>A0A328X6V2</accession>
<dbReference type="Proteomes" id="UP000249518">
    <property type="component" value="Unassembled WGS sequence"/>
</dbReference>
<evidence type="ECO:0000313" key="2">
    <source>
        <dbReference type="Proteomes" id="UP000249518"/>
    </source>
</evidence>
<dbReference type="InterPro" id="IPR021378">
    <property type="entry name" value="DUF3010"/>
</dbReference>